<organism evidence="2 3">
    <name type="scientific">Diabrotica virgifera virgifera</name>
    <name type="common">western corn rootworm</name>
    <dbReference type="NCBI Taxonomy" id="50390"/>
    <lineage>
        <taxon>Eukaryota</taxon>
        <taxon>Metazoa</taxon>
        <taxon>Ecdysozoa</taxon>
        <taxon>Arthropoda</taxon>
        <taxon>Hexapoda</taxon>
        <taxon>Insecta</taxon>
        <taxon>Pterygota</taxon>
        <taxon>Neoptera</taxon>
        <taxon>Endopterygota</taxon>
        <taxon>Coleoptera</taxon>
        <taxon>Polyphaga</taxon>
        <taxon>Cucujiformia</taxon>
        <taxon>Chrysomeloidea</taxon>
        <taxon>Chrysomelidae</taxon>
        <taxon>Galerucinae</taxon>
        <taxon>Diabroticina</taxon>
        <taxon>Diabroticites</taxon>
        <taxon>Diabrotica</taxon>
    </lineage>
</organism>
<evidence type="ECO:0000259" key="1">
    <source>
        <dbReference type="Pfam" id="PF03372"/>
    </source>
</evidence>
<accession>A0ABM5JHN6</accession>
<dbReference type="PANTHER" id="PTHR23227:SF67">
    <property type="entry name" value="CRANIOFACIAL DEVELOPMENT PROTEIN 2-LIKE"/>
    <property type="match status" value="1"/>
</dbReference>
<dbReference type="CDD" id="cd09076">
    <property type="entry name" value="L1-EN"/>
    <property type="match status" value="1"/>
</dbReference>
<dbReference type="EnsemblMetazoa" id="XM_050641495.1">
    <property type="protein sequence ID" value="XP_050497452.1"/>
    <property type="gene ID" value="LOC126878652"/>
</dbReference>
<dbReference type="Pfam" id="PF03372">
    <property type="entry name" value="Exo_endo_phos"/>
    <property type="match status" value="1"/>
</dbReference>
<name>A0ABM5JHN6_DIAVI</name>
<dbReference type="GeneID" id="126878652"/>
<feature type="domain" description="Endonuclease/exonuclease/phosphatase" evidence="1">
    <location>
        <begin position="53"/>
        <end position="203"/>
    </location>
</feature>
<sequence>MKRPSPNEIKTYTEMMASPEVKCSGSKMSLHSDLRVRTISGGTPLQVRKIRIGSWNLGSLTGKSLELVDALKRRRVQIACIQETRWKGQRAKELGDGYKLWYVGSSNTRNGVGIIADSEMKDNVVEVVRTSDRMMSVKFVIDKEVLNVVCVYAPQTGLGENERRAFYDQLGDILSDIPAEEKVIIGGDFNAHVGQAKTGYETIHGGLGFGTRNEAGDDMLELATALDMAIVNTFFKKRETQLITYKSGQHQPK</sequence>
<evidence type="ECO:0000313" key="3">
    <source>
        <dbReference type="Proteomes" id="UP001652700"/>
    </source>
</evidence>
<evidence type="ECO:0000313" key="2">
    <source>
        <dbReference type="EnsemblMetazoa" id="XP_050497452.1"/>
    </source>
</evidence>
<dbReference type="SUPFAM" id="SSF56219">
    <property type="entry name" value="DNase I-like"/>
    <property type="match status" value="1"/>
</dbReference>
<dbReference type="InterPro" id="IPR005135">
    <property type="entry name" value="Endo/exonuclease/phosphatase"/>
</dbReference>
<dbReference type="PANTHER" id="PTHR23227">
    <property type="entry name" value="BUCENTAUR RELATED"/>
    <property type="match status" value="1"/>
</dbReference>
<dbReference type="Gene3D" id="3.60.10.10">
    <property type="entry name" value="Endonuclease/exonuclease/phosphatase"/>
    <property type="match status" value="1"/>
</dbReference>
<dbReference type="RefSeq" id="XP_050497452.1">
    <property type="nucleotide sequence ID" value="XM_050641495.1"/>
</dbReference>
<keyword evidence="3" id="KW-1185">Reference proteome</keyword>
<reference evidence="2" key="1">
    <citation type="submission" date="2025-05" db="UniProtKB">
        <authorList>
            <consortium name="EnsemblMetazoa"/>
        </authorList>
    </citation>
    <scope>IDENTIFICATION</scope>
</reference>
<dbReference type="InterPro" id="IPR036691">
    <property type="entry name" value="Endo/exonu/phosph_ase_sf"/>
</dbReference>
<dbReference type="Proteomes" id="UP001652700">
    <property type="component" value="Unplaced"/>
</dbReference>
<proteinExistence type="predicted"/>
<protein>
    <recommendedName>
        <fullName evidence="1">Endonuclease/exonuclease/phosphatase domain-containing protein</fullName>
    </recommendedName>
</protein>
<dbReference type="InterPro" id="IPR027124">
    <property type="entry name" value="Swc5/CFDP1/2"/>
</dbReference>